<protein>
    <recommendedName>
        <fullName evidence="5">Ribosomal protein L7/L12 C-terminal domain-containing protein</fullName>
    </recommendedName>
</protein>
<evidence type="ECO:0000259" key="1">
    <source>
        <dbReference type="Pfam" id="PF00542"/>
    </source>
</evidence>
<feature type="domain" description="MoxR-vWA-beta-propeller ternary system" evidence="2">
    <location>
        <begin position="28"/>
        <end position="177"/>
    </location>
</feature>
<keyword evidence="4" id="KW-1185">Reference proteome</keyword>
<evidence type="ECO:0000313" key="3">
    <source>
        <dbReference type="EMBL" id="GAA3519125.1"/>
    </source>
</evidence>
<dbReference type="Pfam" id="PF00542">
    <property type="entry name" value="Ribosomal_L12"/>
    <property type="match status" value="1"/>
</dbReference>
<dbReference type="Proteomes" id="UP001500459">
    <property type="component" value="Unassembled WGS sequence"/>
</dbReference>
<comment type="caution">
    <text evidence="3">The sequence shown here is derived from an EMBL/GenBank/DDBJ whole genome shotgun (WGS) entry which is preliminary data.</text>
</comment>
<sequence length="832" mass="94873">MFYDYFQSYEDYFWQWEDQTTVLAIPDGNTIAYKELIVQTLDKLSLQGIPPFGALIMAIIATNATGKTDIKKIAEIGDTKRHFSDAYAFLSVLTALPETYKTGEKRVQVLQAIFEECHNSISHKKSQQILMDYKLKRYNSYKLSEKAVFNQSNFSKDLQVISLLYRKYTSAQQIIDKIVALPELEESILLEKGQHAGKEDSDLVSQLIEDDHTFQVGSLIKRIWGGLHIPIHNAQPSQQSLGGVSDLTNKGEFDQLLISEYANDDLIFLSRLANLEALYMQREAPPTDTDQPRIILIDISLKNWGTPKTVAFAIMLAIAKHPKAVIDCEVFAIGATYYPIQINTIDAIIEALQLLDGSLNAANGLAEFFEKNPKYKNREIFVITETSTLKQSAMFKVANEYQSVIKYWIHTDGDGGIDLYRKQKNSKKHIQHLQLPLQQLWKKKKKRLPIHKKELSITAYPILFRNSQKIKKFLQAQNGEIFIVTGERLLLRFFDKSAKVYEKGWEVMYENLPIIAGEFEIGLLEDGSYVLLIFDPQHRKITILNINTGHKSTTVFKEWKSTTWNNFIFRGQKFHHTNNKGSWSIDTEGVIKSSAVNLQQVYKDRSKELAAVAKTHSYANSIFKNVKTLFINQDDKLVFNVHQLYLNQGNHIKIDTTYSLQHKITAKQQDVGRYVFNDHSEIEIKRSGMIILRSSSSDIPDIYIPSLLNASLGAATKNKFAGNNYYYKTSQYRIILDHPGTNKLEVIKMVKHYDIIGLADAKELVDTTPSELRNLYTKQKAQEAKTALENIGAKVTLIASSTSPNEIERISTTSFFSTYIDGFVQHIIAHEI</sequence>
<feature type="domain" description="Large ribosomal subunit protein bL12 C-terminal" evidence="1">
    <location>
        <begin position="733"/>
        <end position="797"/>
    </location>
</feature>
<accession>A0ABP6UVC2</accession>
<name>A0ABP6UVC2_9FLAO</name>
<dbReference type="InterPro" id="IPR014719">
    <property type="entry name" value="Ribosomal_bL12_C/ClpS-like"/>
</dbReference>
<dbReference type="RefSeq" id="WP_344929914.1">
    <property type="nucleotide sequence ID" value="NZ_BAABCW010000020.1"/>
</dbReference>
<dbReference type="InterPro" id="IPR013823">
    <property type="entry name" value="Ribosomal_bL12_C"/>
</dbReference>
<evidence type="ECO:0000259" key="2">
    <source>
        <dbReference type="Pfam" id="PF19915"/>
    </source>
</evidence>
<gene>
    <name evidence="3" type="ORF">GCM10022393_36610</name>
</gene>
<dbReference type="EMBL" id="BAABCW010000020">
    <property type="protein sequence ID" value="GAA3519125.1"/>
    <property type="molecule type" value="Genomic_DNA"/>
</dbReference>
<evidence type="ECO:0000313" key="4">
    <source>
        <dbReference type="Proteomes" id="UP001500459"/>
    </source>
</evidence>
<dbReference type="Pfam" id="PF19915">
    <property type="entry name" value="bpX0"/>
    <property type="match status" value="1"/>
</dbReference>
<dbReference type="Gene3D" id="3.30.1390.10">
    <property type="match status" value="1"/>
</dbReference>
<dbReference type="SUPFAM" id="SSF54736">
    <property type="entry name" value="ClpS-like"/>
    <property type="match status" value="1"/>
</dbReference>
<organism evidence="3 4">
    <name type="scientific">Aquimarina addita</name>
    <dbReference type="NCBI Taxonomy" id="870485"/>
    <lineage>
        <taxon>Bacteria</taxon>
        <taxon>Pseudomonadati</taxon>
        <taxon>Bacteroidota</taxon>
        <taxon>Flavobacteriia</taxon>
        <taxon>Flavobacteriales</taxon>
        <taxon>Flavobacteriaceae</taxon>
        <taxon>Aquimarina</taxon>
    </lineage>
</organism>
<reference evidence="4" key="1">
    <citation type="journal article" date="2019" name="Int. J. Syst. Evol. Microbiol.">
        <title>The Global Catalogue of Microorganisms (GCM) 10K type strain sequencing project: providing services to taxonomists for standard genome sequencing and annotation.</title>
        <authorList>
            <consortium name="The Broad Institute Genomics Platform"/>
            <consortium name="The Broad Institute Genome Sequencing Center for Infectious Disease"/>
            <person name="Wu L."/>
            <person name="Ma J."/>
        </authorList>
    </citation>
    <scope>NUCLEOTIDE SEQUENCE [LARGE SCALE GENOMIC DNA]</scope>
    <source>
        <strain evidence="4">JCM 17106</strain>
    </source>
</reference>
<evidence type="ECO:0008006" key="5">
    <source>
        <dbReference type="Google" id="ProtNLM"/>
    </source>
</evidence>
<dbReference type="InterPro" id="IPR045554">
    <property type="entry name" value="bpX0"/>
</dbReference>
<proteinExistence type="predicted"/>